<dbReference type="InterPro" id="IPR040853">
    <property type="entry name" value="RapA2_cadherin-like"/>
</dbReference>
<feature type="non-terminal residue" evidence="7">
    <location>
        <position position="1298"/>
    </location>
</feature>
<dbReference type="Gene3D" id="2.60.40.3440">
    <property type="match status" value="1"/>
</dbReference>
<feature type="domain" description="RapA2 cadherin-like" evidence="6">
    <location>
        <begin position="562"/>
        <end position="623"/>
    </location>
</feature>
<dbReference type="GO" id="GO:0098742">
    <property type="term" value="P:cell-cell adhesion via plasma-membrane adhesion molecules"/>
    <property type="evidence" value="ECO:0007669"/>
    <property type="project" value="TreeGrafter"/>
</dbReference>
<protein>
    <submittedName>
        <fullName evidence="7">Tandem-95 repeat protein</fullName>
    </submittedName>
</protein>
<name>A0A7Y1A0G7_PSEVE</name>
<feature type="region of interest" description="Disordered" evidence="5">
    <location>
        <begin position="1273"/>
        <end position="1298"/>
    </location>
</feature>
<feature type="domain" description="RapA2 cadherin-like" evidence="6">
    <location>
        <begin position="794"/>
        <end position="855"/>
    </location>
</feature>
<keyword evidence="4" id="KW-0472">Membrane</keyword>
<feature type="domain" description="RapA2 cadherin-like" evidence="6">
    <location>
        <begin position="910"/>
        <end position="971"/>
    </location>
</feature>
<sequence length="1298" mass="127842">PTGAEDPSVGIAVKLSATDVDGVADVKSFTVGTPTNGTFYTDAAMTKPVTGSIDAVNGEATVYFKPNENFNGTANFTYTATDGGIADGGSPLTSAPANGTITVTPVNDAPVAVTTTATGAEDPSVGIAVKLSATDVDGVADVKSFTVGTPTNGTFYTDAAMTKPVTGSIDAVNGEATVYFKPNANFNGTANFTYTATDGGIADGGSPLTSAPANGTITVTPVNDAPVAVTTTATGAEDPSVGIAVKLSATDVDGVADVKSFTVGTPTNGTFYTDAAMTKPVTGSIDAVNGEATVYFKPNANFNGTANFTYTATDGGIADGGSPLTSTPANGTITVTPVNDAPVAVTTTATGAEDPSVGIAVKLSATDVDGVADVKSFTVGTPTNGTFYTDAAMTKPVTGSIDAVNGEATVYFKPNANFNGTANFTYTATDGGIADGGSPLTSAPANGTITVTAVNDAPVAAPTTATGSEDPAQGIEVKLSATDVDGVADVKSFTVGTPTNGTFYTDAAMTKPVTGSIDAVNGEATVYFKPNANFNGTANFTYTATDGGIADGGSPLTSAPANGTITVTPVNDAPVAVTTTATGAEDPSVGIAVKLSATDVDGVADVKSFTVGTPTNGTFYTDAAMTKPVTGSIDAVNGEATVYFKPNANFNGTANFTYTATDGGIADGGSPLTSAPANGTISVTPVNDAPVAVTTTATGAEDPSVGIAVKLSATDVDGVTDVKSFTVGTPTNGTFYTDAAMTKPVTGSIDAVNGEATVYFKPNANFNGTANFTYTATDGGIADGGSPLTSAPANGTITVTPVNDAPVAVTTTASGAEDPSVGIAVKLSATDVDGVTDVKSFTVGTPTNGTFYTDAAMTKPVTGSIDAVNGEATVYFKPNANFNGTANFTYTATDGGIADGGSPLTSAPANGTITVTPVNDAPVAVTTTASGAEDPSVGIAVKLSATDVDGVADVKSFTVGTPTNGTFYTDAAMTKPVTGAIDAVNGEATVYFKPNANFNGTANFTYTATDGGIADGGSPLTSAPANGTITVTPVNDAPVAVTTTATGAEDPSVGIAVKLSATDVDGVADVKSFTVGTPTNGTFYTDAAMTKPVTGSIDAVNGEATVYFKPNANFNGTANFTYTATDGGITDGGSPLTSAPANGTITVTPVNDAPVAVTTTATGAEDPSVGIAVKLSATDVDGVADVKSFTVGTPTNGTFYTDAAMTKPVTGAIDAVNGEATVYFKPNANFNGTANFTYTATDGGIADGGSPLTSAPANGTITVTAVNDAPVAAPTTATGSEDPAQGIEVKLSATDVDG</sequence>
<evidence type="ECO:0000313" key="8">
    <source>
        <dbReference type="Proteomes" id="UP000552560"/>
    </source>
</evidence>
<comment type="subcellular location">
    <subcellularLocation>
        <location evidence="1">Membrane</location>
    </subcellularLocation>
</comment>
<dbReference type="GO" id="GO:0045296">
    <property type="term" value="F:cadherin binding"/>
    <property type="evidence" value="ECO:0007669"/>
    <property type="project" value="TreeGrafter"/>
</dbReference>
<dbReference type="EMBL" id="JAAQWE010000076">
    <property type="protein sequence ID" value="NMY01261.1"/>
    <property type="molecule type" value="Genomic_DNA"/>
</dbReference>
<feature type="domain" description="RapA2 cadherin-like" evidence="6">
    <location>
        <begin position="1026"/>
        <end position="1087"/>
    </location>
</feature>
<evidence type="ECO:0000256" key="5">
    <source>
        <dbReference type="SAM" id="MobiDB-lite"/>
    </source>
</evidence>
<keyword evidence="2" id="KW-0677">Repeat</keyword>
<feature type="domain" description="RapA2 cadherin-like" evidence="6">
    <location>
        <begin position="98"/>
        <end position="159"/>
    </location>
</feature>
<gene>
    <name evidence="7" type="ORF">HBO43_32435</name>
</gene>
<feature type="non-terminal residue" evidence="7">
    <location>
        <position position="1"/>
    </location>
</feature>
<keyword evidence="3" id="KW-0106">Calcium</keyword>
<evidence type="ECO:0000256" key="3">
    <source>
        <dbReference type="ARBA" id="ARBA00022837"/>
    </source>
</evidence>
<accession>A0A7Y1A0G7</accession>
<reference evidence="7 8" key="1">
    <citation type="journal article" date="2020" name="Front. Microbiol.">
        <title>Genetic Organization of the aprX-lipA2 Operon Affects the Proteolytic Potential of Pseudomonas Species in Milk.</title>
        <authorList>
            <person name="Maier C."/>
            <person name="Huptas C."/>
            <person name="von Neubeck M."/>
            <person name="Scherer S."/>
            <person name="Wenning M."/>
            <person name="Lucking G."/>
        </authorList>
    </citation>
    <scope>NUCLEOTIDE SEQUENCE [LARGE SCALE GENOMIC DNA]</scope>
    <source>
        <strain evidence="7 8">WS 4671</strain>
    </source>
</reference>
<feature type="domain" description="RapA2 cadherin-like" evidence="6">
    <location>
        <begin position="446"/>
        <end position="507"/>
    </location>
</feature>
<dbReference type="PANTHER" id="PTHR24027">
    <property type="entry name" value="CADHERIN-23"/>
    <property type="match status" value="1"/>
</dbReference>
<dbReference type="Proteomes" id="UP000552560">
    <property type="component" value="Unassembled WGS sequence"/>
</dbReference>
<dbReference type="PANTHER" id="PTHR24027:SF438">
    <property type="entry name" value="CADHERIN 23"/>
    <property type="match status" value="1"/>
</dbReference>
<dbReference type="NCBIfam" id="NF012211">
    <property type="entry name" value="tand_rpt_95"/>
    <property type="match status" value="11"/>
</dbReference>
<dbReference type="GO" id="GO:0016342">
    <property type="term" value="C:catenin complex"/>
    <property type="evidence" value="ECO:0007669"/>
    <property type="project" value="TreeGrafter"/>
</dbReference>
<evidence type="ECO:0000256" key="4">
    <source>
        <dbReference type="ARBA" id="ARBA00023136"/>
    </source>
</evidence>
<feature type="domain" description="RapA2 cadherin-like" evidence="6">
    <location>
        <begin position="330"/>
        <end position="391"/>
    </location>
</feature>
<dbReference type="GO" id="GO:0016477">
    <property type="term" value="P:cell migration"/>
    <property type="evidence" value="ECO:0007669"/>
    <property type="project" value="TreeGrafter"/>
</dbReference>
<evidence type="ECO:0000256" key="2">
    <source>
        <dbReference type="ARBA" id="ARBA00022737"/>
    </source>
</evidence>
<dbReference type="RefSeq" id="WP_169850852.1">
    <property type="nucleotide sequence ID" value="NZ_JAAQWE010000076.1"/>
</dbReference>
<evidence type="ECO:0000256" key="1">
    <source>
        <dbReference type="ARBA" id="ARBA00004370"/>
    </source>
</evidence>
<evidence type="ECO:0000313" key="7">
    <source>
        <dbReference type="EMBL" id="NMY01261.1"/>
    </source>
</evidence>
<dbReference type="InterPro" id="IPR039808">
    <property type="entry name" value="Cadherin"/>
</dbReference>
<feature type="domain" description="RapA2 cadherin-like" evidence="6">
    <location>
        <begin position="1142"/>
        <end position="1203"/>
    </location>
</feature>
<feature type="domain" description="RapA2 cadherin-like" evidence="6">
    <location>
        <begin position="214"/>
        <end position="275"/>
    </location>
</feature>
<organism evidence="7 8">
    <name type="scientific">Pseudomonas veronii</name>
    <dbReference type="NCBI Taxonomy" id="76761"/>
    <lineage>
        <taxon>Bacteria</taxon>
        <taxon>Pseudomonadati</taxon>
        <taxon>Pseudomonadota</taxon>
        <taxon>Gammaproteobacteria</taxon>
        <taxon>Pseudomonadales</taxon>
        <taxon>Pseudomonadaceae</taxon>
        <taxon>Pseudomonas</taxon>
    </lineage>
</organism>
<feature type="domain" description="RapA2 cadherin-like" evidence="6">
    <location>
        <begin position="678"/>
        <end position="739"/>
    </location>
</feature>
<comment type="caution">
    <text evidence="7">The sequence shown here is derived from an EMBL/GenBank/DDBJ whole genome shotgun (WGS) entry which is preliminary data.</text>
</comment>
<dbReference type="GO" id="GO:0008013">
    <property type="term" value="F:beta-catenin binding"/>
    <property type="evidence" value="ECO:0007669"/>
    <property type="project" value="TreeGrafter"/>
</dbReference>
<evidence type="ECO:0000259" key="6">
    <source>
        <dbReference type="Pfam" id="PF17803"/>
    </source>
</evidence>
<dbReference type="Pfam" id="PF17803">
    <property type="entry name" value="Cadherin_4"/>
    <property type="match status" value="10"/>
</dbReference>
<proteinExistence type="predicted"/>